<protein>
    <submittedName>
        <fullName evidence="3">Glucose--fructose oxidoreductase</fullName>
        <ecNumber evidence="3">1.1.99.28</ecNumber>
    </submittedName>
</protein>
<dbReference type="Pfam" id="PF22725">
    <property type="entry name" value="GFO_IDH_MocA_C3"/>
    <property type="match status" value="1"/>
</dbReference>
<dbReference type="Gene3D" id="3.40.50.720">
    <property type="entry name" value="NAD(P)-binding Rossmann-like Domain"/>
    <property type="match status" value="1"/>
</dbReference>
<name>A0ABN8G1M1_9BACL</name>
<comment type="caution">
    <text evidence="3">The sequence shown here is derived from an EMBL/GenBank/DDBJ whole genome shotgun (WGS) entry which is preliminary data.</text>
</comment>
<gene>
    <name evidence="3" type="primary">gfo_1</name>
    <name evidence="3" type="ORF">PAECIP111891_00630</name>
</gene>
<evidence type="ECO:0000259" key="2">
    <source>
        <dbReference type="Pfam" id="PF22725"/>
    </source>
</evidence>
<dbReference type="InterPro" id="IPR052515">
    <property type="entry name" value="Gfo/Idh/MocA_Oxidoreductase"/>
</dbReference>
<dbReference type="InterPro" id="IPR036291">
    <property type="entry name" value="NAD(P)-bd_dom_sf"/>
</dbReference>
<feature type="domain" description="GFO/IDH/MocA-like oxidoreductase" evidence="2">
    <location>
        <begin position="134"/>
        <end position="255"/>
    </location>
</feature>
<evidence type="ECO:0000259" key="1">
    <source>
        <dbReference type="Pfam" id="PF01408"/>
    </source>
</evidence>
<organism evidence="3 4">
    <name type="scientific">Paenibacillus allorhizoplanae</name>
    <dbReference type="NCBI Taxonomy" id="2905648"/>
    <lineage>
        <taxon>Bacteria</taxon>
        <taxon>Bacillati</taxon>
        <taxon>Bacillota</taxon>
        <taxon>Bacilli</taxon>
        <taxon>Bacillales</taxon>
        <taxon>Paenibacillaceae</taxon>
        <taxon>Paenibacillus</taxon>
    </lineage>
</organism>
<reference evidence="3" key="1">
    <citation type="submission" date="2022-01" db="EMBL/GenBank/DDBJ databases">
        <authorList>
            <person name="Criscuolo A."/>
        </authorList>
    </citation>
    <scope>NUCLEOTIDE SEQUENCE</scope>
    <source>
        <strain evidence="3">CIP111891</strain>
    </source>
</reference>
<dbReference type="SUPFAM" id="SSF51735">
    <property type="entry name" value="NAD(P)-binding Rossmann-fold domains"/>
    <property type="match status" value="1"/>
</dbReference>
<dbReference type="Pfam" id="PF01408">
    <property type="entry name" value="GFO_IDH_MocA"/>
    <property type="match status" value="1"/>
</dbReference>
<keyword evidence="3" id="KW-0560">Oxidoreductase</keyword>
<dbReference type="InterPro" id="IPR000683">
    <property type="entry name" value="Gfo/Idh/MocA-like_OxRdtase_N"/>
</dbReference>
<dbReference type="PANTHER" id="PTHR43249:SF1">
    <property type="entry name" value="D-GLUCOSIDE 3-DEHYDROGENASE"/>
    <property type="match status" value="1"/>
</dbReference>
<dbReference type="PANTHER" id="PTHR43249">
    <property type="entry name" value="UDP-N-ACETYL-2-AMINO-2-DEOXY-D-GLUCURONATE OXIDASE"/>
    <property type="match status" value="1"/>
</dbReference>
<dbReference type="Proteomes" id="UP000838821">
    <property type="component" value="Unassembled WGS sequence"/>
</dbReference>
<evidence type="ECO:0000313" key="3">
    <source>
        <dbReference type="EMBL" id="CAH1195238.1"/>
    </source>
</evidence>
<dbReference type="GO" id="GO:0047061">
    <property type="term" value="F:glucose-fructose oxidoreductase activity"/>
    <property type="evidence" value="ECO:0007669"/>
    <property type="project" value="UniProtKB-EC"/>
</dbReference>
<proteinExistence type="predicted"/>
<feature type="domain" description="Gfo/Idh/MocA-like oxidoreductase N-terminal" evidence="1">
    <location>
        <begin position="5"/>
        <end position="116"/>
    </location>
</feature>
<accession>A0ABN8G1M1</accession>
<dbReference type="Gene3D" id="3.30.360.10">
    <property type="entry name" value="Dihydrodipicolinate Reductase, domain 2"/>
    <property type="match status" value="1"/>
</dbReference>
<dbReference type="EMBL" id="CAKMMW010000002">
    <property type="protein sequence ID" value="CAH1195238.1"/>
    <property type="molecule type" value="Genomic_DNA"/>
</dbReference>
<dbReference type="SUPFAM" id="SSF55347">
    <property type="entry name" value="Glyceraldehyde-3-phosphate dehydrogenase-like, C-terminal domain"/>
    <property type="match status" value="1"/>
</dbReference>
<keyword evidence="4" id="KW-1185">Reference proteome</keyword>
<sequence length="338" mass="36913">MKQIGIALIGCGAISGVHLKAISQIPTAKLVAVVDTNAELAAQTAETYDCAYYTDYLDMLKNPDIDVVHICTAHYQHAPMAVDALHSGKHVLTEKPMAETKEAALTMLRAAEANPHVQLGVIFQNRYNPASQIMKKTAQSGELGKLLCQKGIVTWSRDASYYQTEWKGKWATEGGGVLINQSIHTLDLLQWIGGEVASIKGTMSTDSLEGIIEVEDTVHAHLTYRSGATAIFYATNAYGVNSPVEIELVFEKGKLVLTGDTLYRVIDGEQTMLTSPETTNLGAKSYWGISHGTQIADFYDHLLSDRSYGLNGPEGFKAFNLVMDVYESARSGKRISYL</sequence>
<dbReference type="EC" id="1.1.99.28" evidence="3"/>
<dbReference type="InterPro" id="IPR055170">
    <property type="entry name" value="GFO_IDH_MocA-like_dom"/>
</dbReference>
<evidence type="ECO:0000313" key="4">
    <source>
        <dbReference type="Proteomes" id="UP000838821"/>
    </source>
</evidence>